<keyword evidence="2" id="KW-0732">Signal</keyword>
<keyword evidence="4" id="KW-0255">Endonuclease</keyword>
<keyword evidence="4" id="KW-0269">Exonuclease</keyword>
<dbReference type="PANTHER" id="PTHR14859:SF15">
    <property type="entry name" value="ENDONUCLEASE_EXONUCLEASE_PHOSPHATASE DOMAIN-CONTAINING PROTEIN"/>
    <property type="match status" value="1"/>
</dbReference>
<feature type="region of interest" description="Disordered" evidence="1">
    <location>
        <begin position="196"/>
        <end position="223"/>
    </location>
</feature>
<protein>
    <submittedName>
        <fullName evidence="4">Endonuclease/exonuclease/phosphatase family protein</fullName>
    </submittedName>
</protein>
<dbReference type="GO" id="GO:0006506">
    <property type="term" value="P:GPI anchor biosynthetic process"/>
    <property type="evidence" value="ECO:0007669"/>
    <property type="project" value="TreeGrafter"/>
</dbReference>
<evidence type="ECO:0000256" key="2">
    <source>
        <dbReference type="SAM" id="SignalP"/>
    </source>
</evidence>
<dbReference type="EMBL" id="JACGXS010000005">
    <property type="protein sequence ID" value="MBA8682589.1"/>
    <property type="molecule type" value="Genomic_DNA"/>
</dbReference>
<evidence type="ECO:0000256" key="1">
    <source>
        <dbReference type="SAM" id="MobiDB-lite"/>
    </source>
</evidence>
<keyword evidence="4" id="KW-0540">Nuclease</keyword>
<dbReference type="Proteomes" id="UP000547058">
    <property type="component" value="Unassembled WGS sequence"/>
</dbReference>
<reference evidence="4 5" key="1">
    <citation type="submission" date="2020-08" db="EMBL/GenBank/DDBJ databases">
        <title>Stenotrophomonas tumulicola JCM 30961.</title>
        <authorList>
            <person name="Deng Y."/>
        </authorList>
    </citation>
    <scope>NUCLEOTIDE SEQUENCE [LARGE SCALE GENOMIC DNA]</scope>
    <source>
        <strain evidence="4 5">JCM 30961</strain>
    </source>
</reference>
<organism evidence="4 5">
    <name type="scientific">Stenotrophomonas tumulicola</name>
    <dbReference type="NCBI Taxonomy" id="1685415"/>
    <lineage>
        <taxon>Bacteria</taxon>
        <taxon>Pseudomonadati</taxon>
        <taxon>Pseudomonadota</taxon>
        <taxon>Gammaproteobacteria</taxon>
        <taxon>Lysobacterales</taxon>
        <taxon>Lysobacteraceae</taxon>
        <taxon>Stenotrophomonas</taxon>
    </lineage>
</organism>
<gene>
    <name evidence="4" type="ORF">H4O11_12335</name>
</gene>
<dbReference type="Pfam" id="PF03372">
    <property type="entry name" value="Exo_endo_phos"/>
    <property type="match status" value="1"/>
</dbReference>
<dbReference type="GO" id="GO:0004527">
    <property type="term" value="F:exonuclease activity"/>
    <property type="evidence" value="ECO:0007669"/>
    <property type="project" value="UniProtKB-KW"/>
</dbReference>
<dbReference type="InterPro" id="IPR005135">
    <property type="entry name" value="Endo/exonuclease/phosphatase"/>
</dbReference>
<name>A0A7W3FN48_9GAMM</name>
<dbReference type="GO" id="GO:0016020">
    <property type="term" value="C:membrane"/>
    <property type="evidence" value="ECO:0007669"/>
    <property type="project" value="GOC"/>
</dbReference>
<dbReference type="Gene3D" id="3.60.10.10">
    <property type="entry name" value="Endonuclease/exonuclease/phosphatase"/>
    <property type="match status" value="1"/>
</dbReference>
<feature type="signal peptide" evidence="2">
    <location>
        <begin position="1"/>
        <end position="23"/>
    </location>
</feature>
<dbReference type="SUPFAM" id="SSF56219">
    <property type="entry name" value="DNase I-like"/>
    <property type="match status" value="1"/>
</dbReference>
<proteinExistence type="predicted"/>
<keyword evidence="4" id="KW-0378">Hydrolase</keyword>
<sequence length="269" mass="29002">MRAPSPSLLLSLGLLLTPLAARSEPSTASPLVELSVATLQLPAQDDPAWVARREMIVQALATLRPDVISVQQVMQEGQRNPACWLAGRLRYHCDFITADPPSQPQRHGSALLSRLPVEQDGVTLLHPPGKYSAAGMMRLPLGTGEVNVYVARLRPEPDSPENRQHQANDLMAWIAATADGHPSLITGDFVAGSSEVVRGMPGFQPSRRNPSTRVDKSGSSDSSHGLDLLFQVKSFSGVRQQRIELPAEGELPALRLGVLAVIRLQEPAG</sequence>
<dbReference type="RefSeq" id="WP_182339716.1">
    <property type="nucleotide sequence ID" value="NZ_JACGXS010000005.1"/>
</dbReference>
<dbReference type="InterPro" id="IPR051916">
    <property type="entry name" value="GPI-anchor_lipid_remodeler"/>
</dbReference>
<feature type="chain" id="PRO_5030903670" evidence="2">
    <location>
        <begin position="24"/>
        <end position="269"/>
    </location>
</feature>
<evidence type="ECO:0000259" key="3">
    <source>
        <dbReference type="Pfam" id="PF03372"/>
    </source>
</evidence>
<dbReference type="InterPro" id="IPR036691">
    <property type="entry name" value="Endo/exonu/phosph_ase_sf"/>
</dbReference>
<accession>A0A7W3FN48</accession>
<dbReference type="AlphaFoldDB" id="A0A7W3FN48"/>
<evidence type="ECO:0000313" key="5">
    <source>
        <dbReference type="Proteomes" id="UP000547058"/>
    </source>
</evidence>
<dbReference type="GO" id="GO:0004519">
    <property type="term" value="F:endonuclease activity"/>
    <property type="evidence" value="ECO:0007669"/>
    <property type="project" value="UniProtKB-KW"/>
</dbReference>
<feature type="domain" description="Endonuclease/exonuclease/phosphatase" evidence="3">
    <location>
        <begin position="48"/>
        <end position="189"/>
    </location>
</feature>
<comment type="caution">
    <text evidence="4">The sequence shown here is derived from an EMBL/GenBank/DDBJ whole genome shotgun (WGS) entry which is preliminary data.</text>
</comment>
<dbReference type="PANTHER" id="PTHR14859">
    <property type="entry name" value="CALCOFLUOR WHITE HYPERSENSITIVE PROTEIN PRECURSOR"/>
    <property type="match status" value="1"/>
</dbReference>
<keyword evidence="5" id="KW-1185">Reference proteome</keyword>
<evidence type="ECO:0000313" key="4">
    <source>
        <dbReference type="EMBL" id="MBA8682589.1"/>
    </source>
</evidence>